<organism evidence="1 2">
    <name type="scientific">Saccharothrix carnea</name>
    <dbReference type="NCBI Taxonomy" id="1280637"/>
    <lineage>
        <taxon>Bacteria</taxon>
        <taxon>Bacillati</taxon>
        <taxon>Actinomycetota</taxon>
        <taxon>Actinomycetes</taxon>
        <taxon>Pseudonocardiales</taxon>
        <taxon>Pseudonocardiaceae</taxon>
        <taxon>Saccharothrix</taxon>
    </lineage>
</organism>
<keyword evidence="2" id="KW-1185">Reference proteome</keyword>
<reference evidence="1 2" key="1">
    <citation type="submission" date="2018-03" db="EMBL/GenBank/DDBJ databases">
        <title>Genomic Encyclopedia of Type Strains, Phase III (KMG-III): the genomes of soil and plant-associated and newly described type strains.</title>
        <authorList>
            <person name="Whitman W."/>
        </authorList>
    </citation>
    <scope>NUCLEOTIDE SEQUENCE [LARGE SCALE GENOMIC DNA]</scope>
    <source>
        <strain evidence="1 2">CGMCC 4.7097</strain>
    </source>
</reference>
<gene>
    <name evidence="1" type="ORF">B0I31_10288</name>
</gene>
<name>A0A2P8IF65_SACCR</name>
<proteinExistence type="predicted"/>
<evidence type="ECO:0000313" key="1">
    <source>
        <dbReference type="EMBL" id="PSL57111.1"/>
    </source>
</evidence>
<dbReference type="AlphaFoldDB" id="A0A2P8IF65"/>
<dbReference type="EMBL" id="PYAX01000002">
    <property type="protein sequence ID" value="PSL57111.1"/>
    <property type="molecule type" value="Genomic_DNA"/>
</dbReference>
<comment type="caution">
    <text evidence="1">The sequence shown here is derived from an EMBL/GenBank/DDBJ whole genome shotgun (WGS) entry which is preliminary data.</text>
</comment>
<dbReference type="Proteomes" id="UP000241118">
    <property type="component" value="Unassembled WGS sequence"/>
</dbReference>
<sequence length="312" mass="32695">MQGAEYACSALTVEDLVEMTDPAHVIRADVIRDLLLGRHGELDPRGVRVSGARIVDRLDLDHVTAAAGVELLGCVITEPITAEYAVLPRLNLRGSRTTALHADGLRITGELILERVRARWDGDKGTIRLILAHIGGQLDLSDAEITNTGGAAVLADRLHVEADVFLRRTHASGAGTIGAARLVNARIGGQLECSDTRTINTTGPAVLADSIRVGNNLSLIDVQAAGSGDLGTVRLVNARVGGQLQWSGGKVVNTSGPALIADGIHVDTSMAIRDLNASGSDAKGTVQLPAARVDGQIGWPTGSWPRVPPAPW</sequence>
<accession>A0A2P8IF65</accession>
<protein>
    <submittedName>
        <fullName evidence="1">Uncharacterized protein</fullName>
    </submittedName>
</protein>
<evidence type="ECO:0000313" key="2">
    <source>
        <dbReference type="Proteomes" id="UP000241118"/>
    </source>
</evidence>